<organism evidence="2 3">
    <name type="scientific">Pseudidiomarina maritima</name>
    <dbReference type="NCBI Taxonomy" id="519453"/>
    <lineage>
        <taxon>Bacteria</taxon>
        <taxon>Pseudomonadati</taxon>
        <taxon>Pseudomonadota</taxon>
        <taxon>Gammaproteobacteria</taxon>
        <taxon>Alteromonadales</taxon>
        <taxon>Idiomarinaceae</taxon>
        <taxon>Pseudidiomarina</taxon>
    </lineage>
</organism>
<keyword evidence="1" id="KW-0732">Signal</keyword>
<name>A0A317QBU1_9GAMM</name>
<feature type="chain" id="PRO_5016308691" description="Lipoprotein" evidence="1">
    <location>
        <begin position="23"/>
        <end position="194"/>
    </location>
</feature>
<keyword evidence="3" id="KW-1185">Reference proteome</keyword>
<evidence type="ECO:0000313" key="2">
    <source>
        <dbReference type="EMBL" id="PWW14185.1"/>
    </source>
</evidence>
<feature type="signal peptide" evidence="1">
    <location>
        <begin position="1"/>
        <end position="22"/>
    </location>
</feature>
<dbReference type="Proteomes" id="UP000246964">
    <property type="component" value="Unassembled WGS sequence"/>
</dbReference>
<sequence>MTLALRKPLLLSLCLVSWLMLAGCQSTHQAEVAPTADTKRDLLREVERLGHLLYQAHTSGAHKLEFSDQQREVFAELRPLYCAGSYTELGVTDDTNGSTYWYAIKFSDDADTVVFGRHLKLIQKANGEYDSSLSSRGCLDVPLTQTGSLFASHSASDYPNEFHVFLSLFHQQKIYVDTSSGLYRVEAGTIQQIG</sequence>
<dbReference type="EMBL" id="QGTT01000004">
    <property type="protein sequence ID" value="PWW14185.1"/>
    <property type="molecule type" value="Genomic_DNA"/>
</dbReference>
<evidence type="ECO:0008006" key="4">
    <source>
        <dbReference type="Google" id="ProtNLM"/>
    </source>
</evidence>
<dbReference type="AlphaFoldDB" id="A0A317QBU1"/>
<evidence type="ECO:0000256" key="1">
    <source>
        <dbReference type="SAM" id="SignalP"/>
    </source>
</evidence>
<dbReference type="RefSeq" id="WP_110075562.1">
    <property type="nucleotide sequence ID" value="NZ_QGTT01000004.1"/>
</dbReference>
<protein>
    <recommendedName>
        <fullName evidence="4">Lipoprotein</fullName>
    </recommendedName>
</protein>
<comment type="caution">
    <text evidence="2">The sequence shown here is derived from an EMBL/GenBank/DDBJ whole genome shotgun (WGS) entry which is preliminary data.</text>
</comment>
<proteinExistence type="predicted"/>
<accession>A0A317QBU1</accession>
<evidence type="ECO:0000313" key="3">
    <source>
        <dbReference type="Proteomes" id="UP000246964"/>
    </source>
</evidence>
<dbReference type="PROSITE" id="PS51257">
    <property type="entry name" value="PROKAR_LIPOPROTEIN"/>
    <property type="match status" value="1"/>
</dbReference>
<gene>
    <name evidence="2" type="ORF">DET45_104124</name>
</gene>
<reference evidence="2 3" key="1">
    <citation type="submission" date="2018-05" db="EMBL/GenBank/DDBJ databases">
        <title>Freshwater and sediment microbial communities from various areas in North America, analyzing microbe dynamics in response to fracking.</title>
        <authorList>
            <person name="Lamendella R."/>
        </authorList>
    </citation>
    <scope>NUCLEOTIDE SEQUENCE [LARGE SCALE GENOMIC DNA]</scope>
    <source>
        <strain evidence="2 3">125B1</strain>
    </source>
</reference>
<dbReference type="OrthoDB" id="7204730at2"/>